<evidence type="ECO:0000313" key="2">
    <source>
        <dbReference type="EMBL" id="NVY96253.1"/>
    </source>
</evidence>
<evidence type="ECO:0000256" key="1">
    <source>
        <dbReference type="SAM" id="MobiDB-lite"/>
    </source>
</evidence>
<evidence type="ECO:0000313" key="3">
    <source>
        <dbReference type="Proteomes" id="UP000563523"/>
    </source>
</evidence>
<organism evidence="2 3">
    <name type="scientific">Bombilactobacillus apium</name>
    <dbReference type="NCBI Taxonomy" id="2675299"/>
    <lineage>
        <taxon>Bacteria</taxon>
        <taxon>Bacillati</taxon>
        <taxon>Bacillota</taxon>
        <taxon>Bacilli</taxon>
        <taxon>Lactobacillales</taxon>
        <taxon>Lactobacillaceae</taxon>
        <taxon>Bombilactobacillus</taxon>
    </lineage>
</organism>
<feature type="region of interest" description="Disordered" evidence="1">
    <location>
        <begin position="75"/>
        <end position="120"/>
    </location>
</feature>
<dbReference type="Proteomes" id="UP000563523">
    <property type="component" value="Unassembled WGS sequence"/>
</dbReference>
<dbReference type="EMBL" id="JABZEC010000003">
    <property type="protein sequence ID" value="NVY96253.1"/>
    <property type="molecule type" value="Genomic_DNA"/>
</dbReference>
<gene>
    <name evidence="2" type="ORF">HU830_03550</name>
</gene>
<reference evidence="2 3" key="1">
    <citation type="submission" date="2020-06" db="EMBL/GenBank/DDBJ databases">
        <authorList>
            <person name="Kang J."/>
        </authorList>
    </citation>
    <scope>NUCLEOTIDE SEQUENCE [LARGE SCALE GENOMIC DNA]</scope>
    <source>
        <strain evidence="2 3">DCY120</strain>
    </source>
</reference>
<dbReference type="RefSeq" id="WP_176942423.1">
    <property type="nucleotide sequence ID" value="NZ_JABZEC010000003.1"/>
</dbReference>
<feature type="compositionally biased region" description="Basic residues" evidence="1">
    <location>
        <begin position="105"/>
        <end position="120"/>
    </location>
</feature>
<accession>A0A850QZY8</accession>
<proteinExistence type="predicted"/>
<keyword evidence="3" id="KW-1185">Reference proteome</keyword>
<protein>
    <submittedName>
        <fullName evidence="2">Uncharacterized protein</fullName>
    </submittedName>
</protein>
<comment type="caution">
    <text evidence="2">The sequence shown here is derived from an EMBL/GenBank/DDBJ whole genome shotgun (WGS) entry which is preliminary data.</text>
</comment>
<name>A0A850QZY8_9LACO</name>
<dbReference type="AlphaFoldDB" id="A0A850QZY8"/>
<sequence length="120" mass="14154">MSPNYQPQDTKDALRYLEKLINQYLNAPLTPELIAYNQKQIKYLEEEIIPYALKVEHQPQRARKAQTMVQALKQWPNKRLSSTSSNLQMRHGQISPHQQTAYQHRAGKHHSQPHYRTSNH</sequence>
<feature type="compositionally biased region" description="Polar residues" evidence="1">
    <location>
        <begin position="79"/>
        <end position="88"/>
    </location>
</feature>